<protein>
    <submittedName>
        <fullName evidence="1">Uncharacterized protein</fullName>
    </submittedName>
</protein>
<organism evidence="1 2">
    <name type="scientific">Phocaeicola plebeius</name>
    <dbReference type="NCBI Taxonomy" id="310297"/>
    <lineage>
        <taxon>Bacteria</taxon>
        <taxon>Pseudomonadati</taxon>
        <taxon>Bacteroidota</taxon>
        <taxon>Bacteroidia</taxon>
        <taxon>Bacteroidales</taxon>
        <taxon>Bacteroidaceae</taxon>
        <taxon>Phocaeicola</taxon>
    </lineage>
</organism>
<comment type="caution">
    <text evidence="1">The sequence shown here is derived from an EMBL/GenBank/DDBJ whole genome shotgun (WGS) entry which is preliminary data.</text>
</comment>
<evidence type="ECO:0000313" key="2">
    <source>
        <dbReference type="Proteomes" id="UP000260814"/>
    </source>
</evidence>
<name>A0A3E4Z832_9BACT</name>
<dbReference type="RefSeq" id="WP_117702134.1">
    <property type="nucleotide sequence ID" value="NZ_QSTW01000013.1"/>
</dbReference>
<dbReference type="EMBL" id="QSTW01000013">
    <property type="protein sequence ID" value="RGM90340.1"/>
    <property type="molecule type" value="Genomic_DNA"/>
</dbReference>
<gene>
    <name evidence="1" type="ORF">DXB87_10595</name>
</gene>
<dbReference type="Proteomes" id="UP000260814">
    <property type="component" value="Unassembled WGS sequence"/>
</dbReference>
<accession>A0A3E4Z832</accession>
<sequence>MFRPEDYVTHDVGLLLKEIGFNEPVHSQYTKTGTVWVCQEPENFNESVDCCFSRPTLYEAQRWLRENYDIHLDIKIICFHAPTRKSDFICDIHSLNSKEYRETKVYRSYEKVLNEGIRESCELIKERRL</sequence>
<evidence type="ECO:0000313" key="1">
    <source>
        <dbReference type="EMBL" id="RGM90340.1"/>
    </source>
</evidence>
<proteinExistence type="predicted"/>
<reference evidence="1 2" key="1">
    <citation type="submission" date="2018-08" db="EMBL/GenBank/DDBJ databases">
        <title>A genome reference for cultivated species of the human gut microbiota.</title>
        <authorList>
            <person name="Zou Y."/>
            <person name="Xue W."/>
            <person name="Luo G."/>
        </authorList>
    </citation>
    <scope>NUCLEOTIDE SEQUENCE [LARGE SCALE GENOMIC DNA]</scope>
    <source>
        <strain evidence="1 2">OM06-2</strain>
    </source>
</reference>
<dbReference type="AlphaFoldDB" id="A0A3E4Z832"/>